<dbReference type="InterPro" id="IPR029058">
    <property type="entry name" value="AB_hydrolase_fold"/>
</dbReference>
<evidence type="ECO:0000313" key="7">
    <source>
        <dbReference type="Proteomes" id="UP000182241"/>
    </source>
</evidence>
<comment type="subcellular location">
    <subcellularLocation>
        <location evidence="1">Endomembrane system</location>
        <topology evidence="1">Multi-pass membrane protein</topology>
    </subcellularLocation>
</comment>
<dbReference type="RefSeq" id="WP_068741465.1">
    <property type="nucleotide sequence ID" value="NZ_FNSA01000003.1"/>
</dbReference>
<dbReference type="STRING" id="57704.SAMN04489793_4822"/>
<dbReference type="Proteomes" id="UP000182241">
    <property type="component" value="Unassembled WGS sequence"/>
</dbReference>
<name>A0A1H5A8V7_TSUTY</name>
<protein>
    <submittedName>
        <fullName evidence="6">Lysophospholipase, alpha-beta hydrolase superfamily</fullName>
    </submittedName>
</protein>
<evidence type="ECO:0000259" key="5">
    <source>
        <dbReference type="SMART" id="SM00752"/>
    </source>
</evidence>
<reference evidence="7" key="1">
    <citation type="submission" date="2016-10" db="EMBL/GenBank/DDBJ databases">
        <authorList>
            <person name="Varghese N."/>
            <person name="Submissions S."/>
        </authorList>
    </citation>
    <scope>NUCLEOTIDE SEQUENCE [LARGE SCALE GENOMIC DNA]</scope>
    <source>
        <strain evidence="7">DSM 44234</strain>
    </source>
</reference>
<dbReference type="SMART" id="SM00752">
    <property type="entry name" value="HTTM"/>
    <property type="match status" value="1"/>
</dbReference>
<evidence type="ECO:0000313" key="6">
    <source>
        <dbReference type="EMBL" id="SED38833.1"/>
    </source>
</evidence>
<dbReference type="SUPFAM" id="SSF53474">
    <property type="entry name" value="alpha/beta-Hydrolases"/>
    <property type="match status" value="1"/>
</dbReference>
<sequence>MLSMLNRIPLRRPSIGRDGALDGAERLAAACHAIASAEYLARDIDRRPGGLADWRLDREDFLTRAPRLGPPVDAVSGPAATNALHVLRLAAAAAVLAPTAPRVRCAANATLGASSAILQPRNHFGADGADHVSFLVSATCALARLRGRDARWVDACLWYLAAQATLSYGASGWVKLTSPVWRSGRAVIEVTRTRTYGDPLAWRLFHEHPRTTALLERGVLACECLFPAAHLLGGRPAPFFALAMGCFHLANTRVMGLGRFLWAFTAMYPPLLYATDREYRPGGARAGESPRSDAFPRTVALAAVGGAALLAVENARRRRRVRAGRGDERVLATRGGALRYRVADGAAGPDAPAVILVHGLGAVPEGWEWIAADLAEDHRVVIVDRAAAPPSGPGLDAEVGRLVDLARAEGDGRPVHLVGHSVGGYLALRAAGEVGAAVGTVSLLDASHPDQLRRSPAQATGTSRLGPALGIIAWSMRLGLGPLAQRPASLDRLPRAVRAAALDRFREQGLWVTARHEWRGLVADFAVCGGAPPTTDVPRLVVTAETSEANDPVHRELQDEYAAGGIRSRRAVIDGADHDGLLYDRAHARRVAAEIRAFVASESTVGGEHVRA</sequence>
<dbReference type="Pfam" id="PF12697">
    <property type="entry name" value="Abhydrolase_6"/>
    <property type="match status" value="1"/>
</dbReference>
<gene>
    <name evidence="6" type="ORF">SAMN04489793_4822</name>
</gene>
<keyword evidence="7" id="KW-1185">Reference proteome</keyword>
<dbReference type="GO" id="GO:0012505">
    <property type="term" value="C:endomembrane system"/>
    <property type="evidence" value="ECO:0007669"/>
    <property type="project" value="UniProtKB-SubCell"/>
</dbReference>
<keyword evidence="3" id="KW-1133">Transmembrane helix</keyword>
<dbReference type="EMBL" id="FNSA01000003">
    <property type="protein sequence ID" value="SED38833.1"/>
    <property type="molecule type" value="Genomic_DNA"/>
</dbReference>
<evidence type="ECO:0000256" key="4">
    <source>
        <dbReference type="ARBA" id="ARBA00023136"/>
    </source>
</evidence>
<evidence type="ECO:0000256" key="1">
    <source>
        <dbReference type="ARBA" id="ARBA00004127"/>
    </source>
</evidence>
<feature type="domain" description="HTTM-like" evidence="5">
    <location>
        <begin position="14"/>
        <end position="276"/>
    </location>
</feature>
<dbReference type="InterPro" id="IPR000073">
    <property type="entry name" value="AB_hydrolase_1"/>
</dbReference>
<dbReference type="PANTHER" id="PTHR43689">
    <property type="entry name" value="HYDROLASE"/>
    <property type="match status" value="1"/>
</dbReference>
<proteinExistence type="predicted"/>
<evidence type="ECO:0000256" key="2">
    <source>
        <dbReference type="ARBA" id="ARBA00022692"/>
    </source>
</evidence>
<keyword evidence="2" id="KW-0812">Transmembrane</keyword>
<dbReference type="InterPro" id="IPR011020">
    <property type="entry name" value="HTTM-like"/>
</dbReference>
<dbReference type="Gene3D" id="3.40.50.1820">
    <property type="entry name" value="alpha/beta hydrolase"/>
    <property type="match status" value="1"/>
</dbReference>
<accession>A0A1H5A8V7</accession>
<evidence type="ECO:0000256" key="3">
    <source>
        <dbReference type="ARBA" id="ARBA00022989"/>
    </source>
</evidence>
<organism evidence="6 7">
    <name type="scientific">Tsukamurella tyrosinosolvens</name>
    <dbReference type="NCBI Taxonomy" id="57704"/>
    <lineage>
        <taxon>Bacteria</taxon>
        <taxon>Bacillati</taxon>
        <taxon>Actinomycetota</taxon>
        <taxon>Actinomycetes</taxon>
        <taxon>Mycobacteriales</taxon>
        <taxon>Tsukamurellaceae</taxon>
        <taxon>Tsukamurella</taxon>
    </lineage>
</organism>
<keyword evidence="6" id="KW-0378">Hydrolase</keyword>
<dbReference type="PANTHER" id="PTHR43689:SF8">
    <property type="entry name" value="ALPHA_BETA-HYDROLASES SUPERFAMILY PROTEIN"/>
    <property type="match status" value="1"/>
</dbReference>
<dbReference type="AlphaFoldDB" id="A0A1H5A8V7"/>
<keyword evidence="4" id="KW-0472">Membrane</keyword>
<dbReference type="GO" id="GO:0016787">
    <property type="term" value="F:hydrolase activity"/>
    <property type="evidence" value="ECO:0007669"/>
    <property type="project" value="UniProtKB-KW"/>
</dbReference>